<dbReference type="STRING" id="337451.A0A443NQ85"/>
<dbReference type="AlphaFoldDB" id="A0A443NQ85"/>
<dbReference type="GO" id="GO:0016705">
    <property type="term" value="F:oxidoreductase activity, acting on paired donors, with incorporation or reduction of molecular oxygen"/>
    <property type="evidence" value="ECO:0007669"/>
    <property type="project" value="InterPro"/>
</dbReference>
<dbReference type="InterPro" id="IPR001128">
    <property type="entry name" value="Cyt_P450"/>
</dbReference>
<accession>A0A443NQ85</accession>
<dbReference type="PRINTS" id="PR00463">
    <property type="entry name" value="EP450I"/>
</dbReference>
<dbReference type="Gene3D" id="1.10.630.10">
    <property type="entry name" value="Cytochrome P450"/>
    <property type="match status" value="2"/>
</dbReference>
<dbReference type="Pfam" id="PF00067">
    <property type="entry name" value="p450"/>
    <property type="match status" value="2"/>
</dbReference>
<dbReference type="InterPro" id="IPR017972">
    <property type="entry name" value="Cyt_P450_CS"/>
</dbReference>
<dbReference type="GO" id="GO:0004497">
    <property type="term" value="F:monooxygenase activity"/>
    <property type="evidence" value="ECO:0007669"/>
    <property type="project" value="InterPro"/>
</dbReference>
<keyword evidence="2 5" id="KW-0479">Metal-binding</keyword>
<organism evidence="7 8">
    <name type="scientific">Cinnamomum micranthum f. kanehirae</name>
    <dbReference type="NCBI Taxonomy" id="337451"/>
    <lineage>
        <taxon>Eukaryota</taxon>
        <taxon>Viridiplantae</taxon>
        <taxon>Streptophyta</taxon>
        <taxon>Embryophyta</taxon>
        <taxon>Tracheophyta</taxon>
        <taxon>Spermatophyta</taxon>
        <taxon>Magnoliopsida</taxon>
        <taxon>Magnoliidae</taxon>
        <taxon>Laurales</taxon>
        <taxon>Lauraceae</taxon>
        <taxon>Cinnamomum</taxon>
    </lineage>
</organism>
<dbReference type="Proteomes" id="UP000283530">
    <property type="component" value="Unassembled WGS sequence"/>
</dbReference>
<gene>
    <name evidence="7" type="ORF">CKAN_00933000</name>
</gene>
<protein>
    <submittedName>
        <fullName evidence="7">Cytochrome P450</fullName>
    </submittedName>
</protein>
<dbReference type="GO" id="GO:0020037">
    <property type="term" value="F:heme binding"/>
    <property type="evidence" value="ECO:0007669"/>
    <property type="project" value="InterPro"/>
</dbReference>
<feature type="transmembrane region" description="Helical" evidence="6">
    <location>
        <begin position="6"/>
        <end position="25"/>
    </location>
</feature>
<dbReference type="PANTHER" id="PTHR47951:SF8">
    <property type="entry name" value="CYTOCHROME P450 93A2-LIKE"/>
    <property type="match status" value="1"/>
</dbReference>
<evidence type="ECO:0000256" key="2">
    <source>
        <dbReference type="ARBA" id="ARBA00022723"/>
    </source>
</evidence>
<dbReference type="CDD" id="cd11073">
    <property type="entry name" value="CYP76-like"/>
    <property type="match status" value="2"/>
</dbReference>
<comment type="cofactor">
    <cofactor evidence="5">
        <name>heme</name>
        <dbReference type="ChEBI" id="CHEBI:30413"/>
    </cofactor>
</comment>
<keyword evidence="5" id="KW-0349">Heme</keyword>
<proteinExistence type="inferred from homology"/>
<keyword evidence="3" id="KW-0560">Oxidoreductase</keyword>
<evidence type="ECO:0000313" key="8">
    <source>
        <dbReference type="Proteomes" id="UP000283530"/>
    </source>
</evidence>
<evidence type="ECO:0000256" key="6">
    <source>
        <dbReference type="SAM" id="Phobius"/>
    </source>
</evidence>
<name>A0A443NQ85_9MAGN</name>
<keyword evidence="6" id="KW-0812">Transmembrane</keyword>
<keyword evidence="6" id="KW-0472">Membrane</keyword>
<evidence type="ECO:0000256" key="4">
    <source>
        <dbReference type="ARBA" id="ARBA00023004"/>
    </source>
</evidence>
<keyword evidence="6" id="KW-1133">Transmembrane helix</keyword>
<evidence type="ECO:0000313" key="7">
    <source>
        <dbReference type="EMBL" id="RWR80678.1"/>
    </source>
</evidence>
<dbReference type="FunFam" id="1.10.630.10:FF:000007">
    <property type="entry name" value="Cytochrome P450 76C4"/>
    <property type="match status" value="2"/>
</dbReference>
<dbReference type="SUPFAM" id="SSF48264">
    <property type="entry name" value="Cytochrome P450"/>
    <property type="match status" value="2"/>
</dbReference>
<dbReference type="PRINTS" id="PR00385">
    <property type="entry name" value="P450"/>
</dbReference>
<keyword evidence="4 5" id="KW-0408">Iron</keyword>
<evidence type="ECO:0000256" key="1">
    <source>
        <dbReference type="ARBA" id="ARBA00010617"/>
    </source>
</evidence>
<evidence type="ECO:0000256" key="3">
    <source>
        <dbReference type="ARBA" id="ARBA00023002"/>
    </source>
</evidence>
<dbReference type="InterPro" id="IPR036396">
    <property type="entry name" value="Cyt_P450_sf"/>
</dbReference>
<feature type="transmembrane region" description="Helical" evidence="6">
    <location>
        <begin position="513"/>
        <end position="534"/>
    </location>
</feature>
<evidence type="ECO:0000256" key="5">
    <source>
        <dbReference type="PIRSR" id="PIRSR602401-1"/>
    </source>
</evidence>
<reference evidence="7 8" key="1">
    <citation type="journal article" date="2019" name="Nat. Plants">
        <title>Stout camphor tree genome fills gaps in understanding of flowering plant genome evolution.</title>
        <authorList>
            <person name="Chaw S.M."/>
            <person name="Liu Y.C."/>
            <person name="Wu Y.W."/>
            <person name="Wang H.Y."/>
            <person name="Lin C.I."/>
            <person name="Wu C.S."/>
            <person name="Ke H.M."/>
            <person name="Chang L.Y."/>
            <person name="Hsu C.Y."/>
            <person name="Yang H.T."/>
            <person name="Sudianto E."/>
            <person name="Hsu M.H."/>
            <person name="Wu K.P."/>
            <person name="Wang L.N."/>
            <person name="Leebens-Mack J.H."/>
            <person name="Tsai I.J."/>
        </authorList>
    </citation>
    <scope>NUCLEOTIDE SEQUENCE [LARGE SCALE GENOMIC DNA]</scope>
    <source>
        <strain evidence="8">cv. Chaw 1501</strain>
        <tissue evidence="7">Young leaves</tissue>
    </source>
</reference>
<dbReference type="GO" id="GO:0005506">
    <property type="term" value="F:iron ion binding"/>
    <property type="evidence" value="ECO:0007669"/>
    <property type="project" value="InterPro"/>
</dbReference>
<sequence length="1015" mass="114440">MEELGTVVIILSAVTLSISWLLLTVTKRSRLGSSPLPPGPRGLPIIGSLPFLKRDLPCYFAELSNVYGPIMKVRLGSKLCIVLGSSSAAKEVLRDHDITFANRDPPVVALAASHGAMDLVWAPYGLQWRMLRKVCVHQLMSNNSLEACLPLRRREVRKMVASIHAKAGETIKIGEQIYATIFNVIASMLWGDTVKAEEFTCTSVEFRHVLEEMVEIYGKPDVSDLFPILARFDIQGLARRMKRLVSWVDRILDAIIDQKQREGSNKESKDFLQFLLQIVEQGDPKTPLTTTHIKALFMDLILAGTDTTWTTSEWAMAEMMQHPAVMRKAQEELEQVVGMNNNVEESHLPKLKYLDAVVKEVLRLHPVTPLMLPRSPSKSCTIGGYMVPKGTRIFINVWALQRDPDSWENPLEFSPERFLEETGKHDYKGNDYRYIPFGSGRRLCAGLPIAERMLMYVLATFLHSFEWDLPENTMLNLEGKFGIVLKKAEPLLAIPTPRLSNPVFLNCIAMEELGSVVLILSAVTLCISWLLLWVTKRSRAGSSPLPPGPRGLPLIGSLPFLKHDLHRQFAELSKVYGPIMKIRLGNKLCIVLGSSSAAKEVLKDHDITFANHDPTLAALAASYGGMDIVWAPYGSQWRMLRKVCIHQLMSNNSLDACSSLRRREVRKMVADIHAKTGETINIGEQIYAAILNVITGMLWGDTVKGEEFSCTGAKFRCVLDEIVEIFRKPNVSDLFPILARFDIQGLARQMKRCMLLVDQILDAIIDRNQKEGSNKESKDFLQYLLRLMEQGDPKMPLTTTHIKALFLDLTLAGTDTTWTTSEWAMAEIMQQPAVMRRAQEELEQVVGLNTTVEESHLPKLKYLDAVVKEVMRLHPVLPLLLRRSPSRSCTIGGYMVPMGTGIWINTWAIHRDPDSWEDPLEFRPERFLEEAGKCDYKGNDYRYIPFGSGRRLCAGLPIAEKMLMYALATFIHSFEWHLPEKTTLNLEENFGVALKKAEPLLAIPTPRLSNPELYI</sequence>
<comment type="caution">
    <text evidence="7">The sequence shown here is derived from an EMBL/GenBank/DDBJ whole genome shotgun (WGS) entry which is preliminary data.</text>
</comment>
<dbReference type="PROSITE" id="PS00086">
    <property type="entry name" value="CYTOCHROME_P450"/>
    <property type="match status" value="2"/>
</dbReference>
<dbReference type="EMBL" id="QPKB01000003">
    <property type="protein sequence ID" value="RWR80678.1"/>
    <property type="molecule type" value="Genomic_DNA"/>
</dbReference>
<comment type="similarity">
    <text evidence="1">Belongs to the cytochrome P450 family.</text>
</comment>
<feature type="binding site" description="axial binding residue" evidence="5">
    <location>
        <position position="444"/>
    </location>
    <ligand>
        <name>heme</name>
        <dbReference type="ChEBI" id="CHEBI:30413"/>
    </ligand>
    <ligandPart>
        <name>Fe</name>
        <dbReference type="ChEBI" id="CHEBI:18248"/>
    </ligandPart>
</feature>
<dbReference type="InterPro" id="IPR002401">
    <property type="entry name" value="Cyt_P450_E_grp-I"/>
</dbReference>
<keyword evidence="8" id="KW-1185">Reference proteome</keyword>
<dbReference type="OrthoDB" id="2789670at2759"/>
<dbReference type="PANTHER" id="PTHR47951">
    <property type="entry name" value="OS08G0547900 PROTEIN"/>
    <property type="match status" value="1"/>
</dbReference>